<feature type="transmembrane region" description="Helical" evidence="1">
    <location>
        <begin position="106"/>
        <end position="125"/>
    </location>
</feature>
<keyword evidence="1" id="KW-1133">Transmembrane helix</keyword>
<evidence type="ECO:0000256" key="1">
    <source>
        <dbReference type="SAM" id="Phobius"/>
    </source>
</evidence>
<accession>A0A2P7UJ27</accession>
<feature type="transmembrane region" description="Helical" evidence="1">
    <location>
        <begin position="132"/>
        <end position="152"/>
    </location>
</feature>
<dbReference type="EMBL" id="PXZM01000051">
    <property type="protein sequence ID" value="PSJ87011.1"/>
    <property type="molecule type" value="Genomic_DNA"/>
</dbReference>
<keyword evidence="1" id="KW-0812">Transmembrane</keyword>
<evidence type="ECO:0000313" key="2">
    <source>
        <dbReference type="EMBL" id="PSJ87011.1"/>
    </source>
</evidence>
<evidence type="ECO:0000313" key="3">
    <source>
        <dbReference type="Proteomes" id="UP000240419"/>
    </source>
</evidence>
<dbReference type="InterPro" id="IPR025671">
    <property type="entry name" value="HXXEE"/>
</dbReference>
<name>A0A2P7UJ27_9BACL</name>
<reference evidence="2 3" key="1">
    <citation type="submission" date="2018-03" db="EMBL/GenBank/DDBJ databases">
        <title>Brevisbacillus phylogenomics.</title>
        <authorList>
            <person name="Dunlap C."/>
        </authorList>
    </citation>
    <scope>NUCLEOTIDE SEQUENCE [LARGE SCALE GENOMIC DNA]</scope>
    <source>
        <strain evidence="2 3">NRRL NRS-1210</strain>
    </source>
</reference>
<proteinExistence type="predicted"/>
<dbReference type="AlphaFoldDB" id="A0A2P7UJ27"/>
<feature type="transmembrane region" description="Helical" evidence="1">
    <location>
        <begin position="6"/>
        <end position="25"/>
    </location>
</feature>
<sequence>MGFLRKYWSDLGVLMAVGVGLYVMLQWSTIPAIERLLWLSFIAILVHQYEEYRWPGYFAGLFNGLIFKSSHPERYPLNPQSAMIINLVIAYVFYLVPLFFPTVVWLGLAPILMGFFQFIWHGIFANLKAKTIYNPGLFAVIFLHIPIGVWYIRHIISTGMVTTLDWMIGTVYFIVAVYILIVKGNMWLKDENSRYAFSRQQLGPYIHKS</sequence>
<organism evidence="2 3">
    <name type="scientific">Brevibacillus fortis</name>
    <dbReference type="NCBI Taxonomy" id="2126352"/>
    <lineage>
        <taxon>Bacteria</taxon>
        <taxon>Bacillati</taxon>
        <taxon>Bacillota</taxon>
        <taxon>Bacilli</taxon>
        <taxon>Bacillales</taxon>
        <taxon>Paenibacillaceae</taxon>
        <taxon>Brevibacillus</taxon>
    </lineage>
</organism>
<dbReference type="OrthoDB" id="2591569at2"/>
<feature type="transmembrane region" description="Helical" evidence="1">
    <location>
        <begin position="164"/>
        <end position="182"/>
    </location>
</feature>
<keyword evidence="3" id="KW-1185">Reference proteome</keyword>
<comment type="caution">
    <text evidence="2">The sequence shown here is derived from an EMBL/GenBank/DDBJ whole genome shotgun (WGS) entry which is preliminary data.</text>
</comment>
<dbReference type="Proteomes" id="UP000240419">
    <property type="component" value="Unassembled WGS sequence"/>
</dbReference>
<protein>
    <submittedName>
        <fullName evidence="2">HXXEE domain-containing protein</fullName>
    </submittedName>
</protein>
<dbReference type="RefSeq" id="WP_106841795.1">
    <property type="nucleotide sequence ID" value="NZ_JARMEZ010000030.1"/>
</dbReference>
<keyword evidence="1" id="KW-0472">Membrane</keyword>
<dbReference type="Pfam" id="PF13787">
    <property type="entry name" value="HXXEE"/>
    <property type="match status" value="1"/>
</dbReference>
<gene>
    <name evidence="2" type="ORF">C7R93_27605</name>
</gene>